<reference evidence="3" key="1">
    <citation type="submission" date="2021-02" db="EMBL/GenBank/DDBJ databases">
        <authorList>
            <person name="Dougan E. K."/>
            <person name="Rhodes N."/>
            <person name="Thang M."/>
            <person name="Chan C."/>
        </authorList>
    </citation>
    <scope>NUCLEOTIDE SEQUENCE</scope>
</reference>
<sequence>MASTGTPLSRARSNLDFVTRKDLDNVLSGPVPWYVKTLFEGILKSTSPGVDAESWQQMSELLRADVDLISKLQAFEPEDSDKHRIRDILHAELEVTSLRSEFMAQFSPACVLLLRWCHALGDACGCPPPTFPMTEEHLQDAQEKAQEAREERERMAREKTEKLRSEAKVLETPASPVSEEPKGRLQLQSVLSGEVFATLKGALPAWTYKDIADRMRPLLPSDVGTITLFAGEAMEPMEHYTATLESLGVLDDSQEGQIQYTVDTAEAFLETAGKRLDLPNGSDELQGELRRMLTEATRSLDYLSKADVAEVRALNKPPRAIQLVMEAVALLMAHPFDSWKSLRAMMDDKLFLTKLLQLDAHRVSPEVLAQVHWYIANPDLLPGQVKNISRAAASLCSWTRGVYDVAVIVSRYRALQAA</sequence>
<feature type="domain" description="Dynein heavy chain coiled coil stalk" evidence="2">
    <location>
        <begin position="292"/>
        <end position="400"/>
    </location>
</feature>
<protein>
    <submittedName>
        <fullName evidence="3">DNAH6 protein</fullName>
    </submittedName>
</protein>
<dbReference type="OrthoDB" id="432750at2759"/>
<dbReference type="PANTHER" id="PTHR45703">
    <property type="entry name" value="DYNEIN HEAVY CHAIN"/>
    <property type="match status" value="1"/>
</dbReference>
<proteinExistence type="predicted"/>
<dbReference type="GO" id="GO:0051959">
    <property type="term" value="F:dynein light intermediate chain binding"/>
    <property type="evidence" value="ECO:0007669"/>
    <property type="project" value="InterPro"/>
</dbReference>
<feature type="region of interest" description="Disordered" evidence="1">
    <location>
        <begin position="143"/>
        <end position="181"/>
    </location>
</feature>
<evidence type="ECO:0000313" key="4">
    <source>
        <dbReference type="Proteomes" id="UP000604046"/>
    </source>
</evidence>
<accession>A0A812QC89</accession>
<dbReference type="Pfam" id="PF12777">
    <property type="entry name" value="MT"/>
    <property type="match status" value="1"/>
</dbReference>
<dbReference type="AlphaFoldDB" id="A0A812QC89"/>
<feature type="compositionally biased region" description="Basic and acidic residues" evidence="1">
    <location>
        <begin position="143"/>
        <end position="169"/>
    </location>
</feature>
<dbReference type="EMBL" id="CAJNDS010002188">
    <property type="protein sequence ID" value="CAE7364502.1"/>
    <property type="molecule type" value="Genomic_DNA"/>
</dbReference>
<dbReference type="InterPro" id="IPR024743">
    <property type="entry name" value="Dynein_HC_stalk"/>
</dbReference>
<comment type="caution">
    <text evidence="3">The sequence shown here is derived from an EMBL/GenBank/DDBJ whole genome shotgun (WGS) entry which is preliminary data.</text>
</comment>
<dbReference type="Gene3D" id="1.20.920.20">
    <property type="match status" value="1"/>
</dbReference>
<keyword evidence="4" id="KW-1185">Reference proteome</keyword>
<evidence type="ECO:0000259" key="2">
    <source>
        <dbReference type="Pfam" id="PF12777"/>
    </source>
</evidence>
<dbReference type="Proteomes" id="UP000604046">
    <property type="component" value="Unassembled WGS sequence"/>
</dbReference>
<dbReference type="Gene3D" id="1.20.920.60">
    <property type="match status" value="1"/>
</dbReference>
<evidence type="ECO:0000313" key="3">
    <source>
        <dbReference type="EMBL" id="CAE7364502.1"/>
    </source>
</evidence>
<dbReference type="GO" id="GO:0045505">
    <property type="term" value="F:dynein intermediate chain binding"/>
    <property type="evidence" value="ECO:0007669"/>
    <property type="project" value="InterPro"/>
</dbReference>
<dbReference type="GO" id="GO:0007018">
    <property type="term" value="P:microtubule-based movement"/>
    <property type="evidence" value="ECO:0007669"/>
    <property type="project" value="InterPro"/>
</dbReference>
<gene>
    <name evidence="3" type="primary">DNAH6</name>
    <name evidence="3" type="ORF">SNAT2548_LOCUS19732</name>
</gene>
<organism evidence="3 4">
    <name type="scientific">Symbiodinium natans</name>
    <dbReference type="NCBI Taxonomy" id="878477"/>
    <lineage>
        <taxon>Eukaryota</taxon>
        <taxon>Sar</taxon>
        <taxon>Alveolata</taxon>
        <taxon>Dinophyceae</taxon>
        <taxon>Suessiales</taxon>
        <taxon>Symbiodiniaceae</taxon>
        <taxon>Symbiodinium</taxon>
    </lineage>
</organism>
<dbReference type="InterPro" id="IPR026983">
    <property type="entry name" value="DHC"/>
</dbReference>
<name>A0A812QC89_9DINO</name>
<evidence type="ECO:0000256" key="1">
    <source>
        <dbReference type="SAM" id="MobiDB-lite"/>
    </source>
</evidence>
<dbReference type="GO" id="GO:0030286">
    <property type="term" value="C:dynein complex"/>
    <property type="evidence" value="ECO:0007669"/>
    <property type="project" value="InterPro"/>
</dbReference>